<feature type="compositionally biased region" description="Basic and acidic residues" evidence="1">
    <location>
        <begin position="155"/>
        <end position="166"/>
    </location>
</feature>
<feature type="region of interest" description="Disordered" evidence="1">
    <location>
        <begin position="201"/>
        <end position="228"/>
    </location>
</feature>
<dbReference type="EMBL" id="CM012449">
    <property type="protein sequence ID" value="RVE65364.1"/>
    <property type="molecule type" value="Genomic_DNA"/>
</dbReference>
<sequence length="228" mass="25621">MTSDLMRSSIRRSTVTFLLRSHRFKPQTHRAAAPLLFLMRPKTNSGSAVLPLQASPLWTSMLRQTESGAENQEMQQSAVPPSLQDRGAVPTARPLLVQTGFPWSGSLRRKEEQAPVVKRRVTPEEIQASEGRRSRLELKTSPEPKAGQGLTAGRRRWEETKRREGNQKPSLREVQWMLLRRTSSPGGGGVAALLMKHITKEKKKLRRLTSSSMKTPSSGKGVQQRPRR</sequence>
<feature type="compositionally biased region" description="Polar residues" evidence="1">
    <location>
        <begin position="208"/>
        <end position="221"/>
    </location>
</feature>
<name>A0A437CSE0_ORYJA</name>
<reference evidence="2 3" key="2">
    <citation type="submission" date="2019-01" db="EMBL/GenBank/DDBJ databases">
        <title>A chromosome length genome reference of the Java medaka (oryzias javanicus).</title>
        <authorList>
            <person name="Herpin A."/>
            <person name="Takehana Y."/>
            <person name="Naruse K."/>
            <person name="Ansai S."/>
            <person name="Kawaguchi M."/>
        </authorList>
    </citation>
    <scope>NUCLEOTIDE SEQUENCE [LARGE SCALE GENOMIC DNA]</scope>
    <source>
        <strain evidence="2">RS831</strain>
        <tissue evidence="2">Whole body</tissue>
    </source>
</reference>
<feature type="region of interest" description="Disordered" evidence="1">
    <location>
        <begin position="66"/>
        <end position="86"/>
    </location>
</feature>
<dbReference type="AlphaFoldDB" id="A0A437CSE0"/>
<proteinExistence type="predicted"/>
<evidence type="ECO:0000313" key="3">
    <source>
        <dbReference type="Proteomes" id="UP000283210"/>
    </source>
</evidence>
<accession>A0A437CSE0</accession>
<dbReference type="Proteomes" id="UP000283210">
    <property type="component" value="Chromosome 13"/>
</dbReference>
<feature type="compositionally biased region" description="Basic and acidic residues" evidence="1">
    <location>
        <begin position="130"/>
        <end position="142"/>
    </location>
</feature>
<feature type="compositionally biased region" description="Polar residues" evidence="1">
    <location>
        <begin position="66"/>
        <end position="79"/>
    </location>
</feature>
<feature type="region of interest" description="Disordered" evidence="1">
    <location>
        <begin position="114"/>
        <end position="170"/>
    </location>
</feature>
<dbReference type="OrthoDB" id="8964787at2759"/>
<organism evidence="2 3">
    <name type="scientific">Oryzias javanicus</name>
    <name type="common">Javanese ricefish</name>
    <name type="synonym">Aplocheilus javanicus</name>
    <dbReference type="NCBI Taxonomy" id="123683"/>
    <lineage>
        <taxon>Eukaryota</taxon>
        <taxon>Metazoa</taxon>
        <taxon>Chordata</taxon>
        <taxon>Craniata</taxon>
        <taxon>Vertebrata</taxon>
        <taxon>Euteleostomi</taxon>
        <taxon>Actinopterygii</taxon>
        <taxon>Neopterygii</taxon>
        <taxon>Teleostei</taxon>
        <taxon>Neoteleostei</taxon>
        <taxon>Acanthomorphata</taxon>
        <taxon>Ovalentaria</taxon>
        <taxon>Atherinomorphae</taxon>
        <taxon>Beloniformes</taxon>
        <taxon>Adrianichthyidae</taxon>
        <taxon>Oryziinae</taxon>
        <taxon>Oryzias</taxon>
    </lineage>
</organism>
<gene>
    <name evidence="2" type="ORF">OJAV_G00135140</name>
</gene>
<evidence type="ECO:0000313" key="2">
    <source>
        <dbReference type="EMBL" id="RVE65364.1"/>
    </source>
</evidence>
<evidence type="ECO:0000256" key="1">
    <source>
        <dbReference type="SAM" id="MobiDB-lite"/>
    </source>
</evidence>
<keyword evidence="3" id="KW-1185">Reference proteome</keyword>
<protein>
    <submittedName>
        <fullName evidence="2">Uncharacterized protein</fullName>
    </submittedName>
</protein>
<reference evidence="2 3" key="1">
    <citation type="submission" date="2018-11" db="EMBL/GenBank/DDBJ databases">
        <authorList>
            <person name="Lopez-Roques C."/>
            <person name="Donnadieu C."/>
            <person name="Bouchez O."/>
            <person name="Klopp C."/>
            <person name="Cabau C."/>
            <person name="Zahm M."/>
        </authorList>
    </citation>
    <scope>NUCLEOTIDE SEQUENCE [LARGE SCALE GENOMIC DNA]</scope>
    <source>
        <strain evidence="2">RS831</strain>
        <tissue evidence="2">Whole body</tissue>
    </source>
</reference>